<feature type="region of interest" description="Disordered" evidence="1">
    <location>
        <begin position="148"/>
        <end position="187"/>
    </location>
</feature>
<reference evidence="2" key="1">
    <citation type="submission" date="2023-03" db="EMBL/GenBank/DDBJ databases">
        <title>Andean soil-derived lignocellulolytic bacterial consortium as a source of novel taxa and putative plastic-active enzymes.</title>
        <authorList>
            <person name="Diaz-Garcia L."/>
            <person name="Chuvochina M."/>
            <person name="Feuerriegel G."/>
            <person name="Bunk B."/>
            <person name="Sproer C."/>
            <person name="Streit W.R."/>
            <person name="Rodriguez L.M."/>
            <person name="Overmann J."/>
            <person name="Jimenez D.J."/>
        </authorList>
    </citation>
    <scope>NUCLEOTIDE SEQUENCE</scope>
    <source>
        <strain evidence="2">MAG 4196</strain>
    </source>
</reference>
<evidence type="ECO:0000313" key="3">
    <source>
        <dbReference type="Proteomes" id="UP001217476"/>
    </source>
</evidence>
<organism evidence="2 3">
    <name type="scientific">Candidatus Devosia phytovorans</name>
    <dbReference type="NCBI Taxonomy" id="3121372"/>
    <lineage>
        <taxon>Bacteria</taxon>
        <taxon>Pseudomonadati</taxon>
        <taxon>Pseudomonadota</taxon>
        <taxon>Alphaproteobacteria</taxon>
        <taxon>Hyphomicrobiales</taxon>
        <taxon>Devosiaceae</taxon>
        <taxon>Devosia</taxon>
    </lineage>
</organism>
<sequence>MSDKKSAIDWAAIEAEYRAGKQSIRAIAKWYKISDAAIRKQAKKHGWTVANQKQSSQVTPGANHPAESAAPAEVTKVEEVISRGRNIADRLLDELGAETLHMGEMEVIIQMNETDPDRINAIKQAVSLPTRAKTLQTIALALKTMGETATDTAKGKKASRQANAEAARAPGGKFAPRAAPRMVVDNT</sequence>
<evidence type="ECO:0000256" key="1">
    <source>
        <dbReference type="SAM" id="MobiDB-lite"/>
    </source>
</evidence>
<name>A0AAJ5VWL6_9HYPH</name>
<protein>
    <recommendedName>
        <fullName evidence="4">Terminase</fullName>
    </recommendedName>
</protein>
<evidence type="ECO:0000313" key="2">
    <source>
        <dbReference type="EMBL" id="WEK05757.1"/>
    </source>
</evidence>
<accession>A0AAJ5VWL6</accession>
<dbReference type="Proteomes" id="UP001217476">
    <property type="component" value="Chromosome"/>
</dbReference>
<proteinExistence type="predicted"/>
<feature type="region of interest" description="Disordered" evidence="1">
    <location>
        <begin position="47"/>
        <end position="73"/>
    </location>
</feature>
<evidence type="ECO:0008006" key="4">
    <source>
        <dbReference type="Google" id="ProtNLM"/>
    </source>
</evidence>
<gene>
    <name evidence="2" type="ORF">P0Y65_05740</name>
</gene>
<dbReference type="AlphaFoldDB" id="A0AAJ5VWL6"/>
<feature type="compositionally biased region" description="Polar residues" evidence="1">
    <location>
        <begin position="49"/>
        <end position="60"/>
    </location>
</feature>
<dbReference type="EMBL" id="CP119312">
    <property type="protein sequence ID" value="WEK05757.1"/>
    <property type="molecule type" value="Genomic_DNA"/>
</dbReference>
<feature type="compositionally biased region" description="Low complexity" evidence="1">
    <location>
        <begin position="160"/>
        <end position="169"/>
    </location>
</feature>